<dbReference type="Pfam" id="PF01523">
    <property type="entry name" value="PmbA_TldD_1st"/>
    <property type="match status" value="1"/>
</dbReference>
<dbReference type="Gene3D" id="3.30.2290.10">
    <property type="entry name" value="PmbA/TldD superfamily"/>
    <property type="match status" value="1"/>
</dbReference>
<evidence type="ECO:0000256" key="3">
    <source>
        <dbReference type="ARBA" id="ARBA00022801"/>
    </source>
</evidence>
<evidence type="ECO:0000313" key="9">
    <source>
        <dbReference type="Proteomes" id="UP000232412"/>
    </source>
</evidence>
<dbReference type="RefSeq" id="WP_101010702.1">
    <property type="nucleotide sequence ID" value="NZ_FRFC01000005.1"/>
</dbReference>
<sequence>MTKTSLEDYADKAITIALDAGSEYCDIRSEFIQTTGFIIENGIVESFTSSNDSGLGIRVLVDGAWGFYSMSQPTSFDMVKENIVKIVKTAKHYSENKKHKVKLAEVKSFTDYVKSPLQVEPSIEEMMKIGIDADNIIRTRKNIVKSTVSMRHDKFQKYFVNTDGSKITHVFDDVLVNMSATAHYGGLTESVNTTEGGRGGMEMITGKNDICDDANSISEKAVALLDAKTVKEEKATVVMNPDFVALLTHEILGHPSEADRVLGKEMAWAGGAWWTGKLGTEIGPKELNVFDDPTLPSNLGWYKYDDEGVPANKKTLVEEGILCNHMHSRETAALFDTAPNSSMRATNYSFMPLIRMACTCISPGTWSPDEMIKDVKDGFLICNMKIPSIDMLRYNWSISCQYAIKIKNGELGQLLRDVVVMGNSPEFFQSIDACGTDFKTRPIDNCGKGDPMQIMRMGNGGPHLRGKSTVKSVMI</sequence>
<evidence type="ECO:0000259" key="6">
    <source>
        <dbReference type="Pfam" id="PF19289"/>
    </source>
</evidence>
<name>A0A2H1EJF1_9ARCH</name>
<dbReference type="InterPro" id="IPR045569">
    <property type="entry name" value="Metalloprtase-TldD/E_C"/>
</dbReference>
<evidence type="ECO:0000259" key="7">
    <source>
        <dbReference type="Pfam" id="PF19290"/>
    </source>
</evidence>
<protein>
    <submittedName>
        <fullName evidence="8">Peptidase U62 modulator of DNA gyrase</fullName>
    </submittedName>
</protein>
<dbReference type="PANTHER" id="PTHR30624">
    <property type="entry name" value="UNCHARACTERIZED PROTEIN TLDD AND PMBA"/>
    <property type="match status" value="1"/>
</dbReference>
<organism evidence="8 9">
    <name type="scientific">Nitrosotalea sinensis</name>
    <dbReference type="NCBI Taxonomy" id="1499975"/>
    <lineage>
        <taxon>Archaea</taxon>
        <taxon>Nitrososphaerota</taxon>
        <taxon>Nitrososphaeria</taxon>
        <taxon>Nitrosotaleales</taxon>
        <taxon>Nitrosotaleaceae</taxon>
        <taxon>Nitrosotalea</taxon>
    </lineage>
</organism>
<reference evidence="9" key="1">
    <citation type="submission" date="2016-12" db="EMBL/GenBank/DDBJ databases">
        <authorList>
            <person name="Herbold C."/>
        </authorList>
    </citation>
    <scope>NUCLEOTIDE SEQUENCE [LARGE SCALE GENOMIC DNA]</scope>
</reference>
<evidence type="ECO:0000259" key="5">
    <source>
        <dbReference type="Pfam" id="PF01523"/>
    </source>
</evidence>
<dbReference type="InterPro" id="IPR035068">
    <property type="entry name" value="TldD/PmbA_N"/>
</dbReference>
<feature type="domain" description="Metalloprotease TldD/E central" evidence="7">
    <location>
        <begin position="120"/>
        <end position="225"/>
    </location>
</feature>
<keyword evidence="9" id="KW-1185">Reference proteome</keyword>
<dbReference type="Pfam" id="PF19289">
    <property type="entry name" value="PmbA_TldD_3rd"/>
    <property type="match status" value="1"/>
</dbReference>
<feature type="domain" description="Metalloprotease TldD/E N-terminal" evidence="5">
    <location>
        <begin position="25"/>
        <end position="91"/>
    </location>
</feature>
<evidence type="ECO:0000256" key="4">
    <source>
        <dbReference type="ARBA" id="ARBA00023049"/>
    </source>
</evidence>
<dbReference type="PIRSF" id="PIRSF004919">
    <property type="entry name" value="TldD"/>
    <property type="match status" value="1"/>
</dbReference>
<dbReference type="InterPro" id="IPR051463">
    <property type="entry name" value="Peptidase_U62_metallo"/>
</dbReference>
<dbReference type="PANTHER" id="PTHR30624:SF0">
    <property type="entry name" value="METALLOPROTEASE SLR0863"/>
    <property type="match status" value="1"/>
</dbReference>
<evidence type="ECO:0000313" key="8">
    <source>
        <dbReference type="EMBL" id="SHO47450.1"/>
    </source>
</evidence>
<accession>A0A2H1EJF1</accession>
<gene>
    <name evidence="8" type="ORF">NSIN_40096</name>
</gene>
<dbReference type="Pfam" id="PF19290">
    <property type="entry name" value="PmbA_TldD_2nd"/>
    <property type="match status" value="1"/>
</dbReference>
<keyword evidence="3" id="KW-0378">Hydrolase</keyword>
<dbReference type="Proteomes" id="UP000232412">
    <property type="component" value="Unassembled WGS sequence"/>
</dbReference>
<comment type="similarity">
    <text evidence="1">Belongs to the peptidase U62 family.</text>
</comment>
<dbReference type="InterPro" id="IPR025502">
    <property type="entry name" value="TldD"/>
</dbReference>
<dbReference type="GO" id="GO:0005829">
    <property type="term" value="C:cytosol"/>
    <property type="evidence" value="ECO:0007669"/>
    <property type="project" value="TreeGrafter"/>
</dbReference>
<dbReference type="AlphaFoldDB" id="A0A2H1EJF1"/>
<evidence type="ECO:0000256" key="1">
    <source>
        <dbReference type="ARBA" id="ARBA00005836"/>
    </source>
</evidence>
<dbReference type="SUPFAM" id="SSF111283">
    <property type="entry name" value="Putative modulator of DNA gyrase, PmbA/TldD"/>
    <property type="match status" value="1"/>
</dbReference>
<dbReference type="OrthoDB" id="98233at2157"/>
<feature type="domain" description="Metalloprotease TldD/E C-terminal" evidence="6">
    <location>
        <begin position="233"/>
        <end position="464"/>
    </location>
</feature>
<dbReference type="InterPro" id="IPR045570">
    <property type="entry name" value="Metalloprtase-TldD/E_cen_dom"/>
</dbReference>
<dbReference type="GO" id="GO:0008237">
    <property type="term" value="F:metallopeptidase activity"/>
    <property type="evidence" value="ECO:0007669"/>
    <property type="project" value="UniProtKB-KW"/>
</dbReference>
<evidence type="ECO:0000256" key="2">
    <source>
        <dbReference type="ARBA" id="ARBA00022670"/>
    </source>
</evidence>
<dbReference type="InterPro" id="IPR002510">
    <property type="entry name" value="Metalloprtase-TldD/E_N"/>
</dbReference>
<keyword evidence="4" id="KW-0482">Metalloprotease</keyword>
<proteinExistence type="inferred from homology"/>
<dbReference type="InterPro" id="IPR036059">
    <property type="entry name" value="TldD/PmbA_sf"/>
</dbReference>
<keyword evidence="2" id="KW-0645">Protease</keyword>
<dbReference type="GO" id="GO:0006508">
    <property type="term" value="P:proteolysis"/>
    <property type="evidence" value="ECO:0007669"/>
    <property type="project" value="UniProtKB-KW"/>
</dbReference>
<dbReference type="EMBL" id="FRFC01000005">
    <property type="protein sequence ID" value="SHO47450.1"/>
    <property type="molecule type" value="Genomic_DNA"/>
</dbReference>